<evidence type="ECO:0000256" key="3">
    <source>
        <dbReference type="ARBA" id="ARBA00022840"/>
    </source>
</evidence>
<dbReference type="InterPro" id="IPR027417">
    <property type="entry name" value="P-loop_NTPase"/>
</dbReference>
<reference evidence="9" key="1">
    <citation type="submission" date="2018-05" db="EMBL/GenBank/DDBJ databases">
        <authorList>
            <person name="Lanie J.A."/>
            <person name="Ng W.-L."/>
            <person name="Kazmierczak K.M."/>
            <person name="Andrzejewski T.M."/>
            <person name="Davidsen T.M."/>
            <person name="Wayne K.J."/>
            <person name="Tettelin H."/>
            <person name="Glass J.I."/>
            <person name="Rusch D."/>
            <person name="Podicherti R."/>
            <person name="Tsui H.-C.T."/>
            <person name="Winkler M.E."/>
        </authorList>
    </citation>
    <scope>NUCLEOTIDE SEQUENCE</scope>
</reference>
<dbReference type="InterPro" id="IPR010935">
    <property type="entry name" value="SMC_hinge"/>
</dbReference>
<dbReference type="Gene3D" id="3.30.70.1620">
    <property type="match status" value="1"/>
</dbReference>
<dbReference type="GO" id="GO:0003677">
    <property type="term" value="F:DNA binding"/>
    <property type="evidence" value="ECO:0007669"/>
    <property type="project" value="UniProtKB-KW"/>
</dbReference>
<keyword evidence="2" id="KW-0547">Nucleotide-binding</keyword>
<dbReference type="NCBIfam" id="TIGR02169">
    <property type="entry name" value="SMC_prok_A"/>
    <property type="match status" value="1"/>
</dbReference>
<keyword evidence="1" id="KW-0963">Cytoplasm</keyword>
<dbReference type="Pfam" id="PF06470">
    <property type="entry name" value="SMC_hinge"/>
    <property type="match status" value="1"/>
</dbReference>
<dbReference type="Gene3D" id="1.20.1060.20">
    <property type="match status" value="1"/>
</dbReference>
<evidence type="ECO:0000256" key="5">
    <source>
        <dbReference type="ARBA" id="ARBA00023125"/>
    </source>
</evidence>
<dbReference type="GO" id="GO:0016887">
    <property type="term" value="F:ATP hydrolysis activity"/>
    <property type="evidence" value="ECO:0007669"/>
    <property type="project" value="InterPro"/>
</dbReference>
<dbReference type="PANTHER" id="PTHR18937">
    <property type="entry name" value="STRUCTURAL MAINTENANCE OF CHROMOSOMES SMC FAMILY MEMBER"/>
    <property type="match status" value="1"/>
</dbReference>
<feature type="compositionally biased region" description="Basic and acidic residues" evidence="7">
    <location>
        <begin position="497"/>
        <end position="531"/>
    </location>
</feature>
<feature type="region of interest" description="Disordered" evidence="7">
    <location>
        <begin position="494"/>
        <end position="534"/>
    </location>
</feature>
<evidence type="ECO:0000256" key="6">
    <source>
        <dbReference type="SAM" id="Coils"/>
    </source>
</evidence>
<protein>
    <recommendedName>
        <fullName evidence="8">SMC hinge domain-containing protein</fullName>
    </recommendedName>
</protein>
<dbReference type="InterPro" id="IPR003395">
    <property type="entry name" value="RecF/RecN/SMC_N"/>
</dbReference>
<feature type="compositionally biased region" description="Basic and acidic residues" evidence="7">
    <location>
        <begin position="1220"/>
        <end position="1234"/>
    </location>
</feature>
<dbReference type="GO" id="GO:0005694">
    <property type="term" value="C:chromosome"/>
    <property type="evidence" value="ECO:0007669"/>
    <property type="project" value="InterPro"/>
</dbReference>
<evidence type="ECO:0000313" key="9">
    <source>
        <dbReference type="EMBL" id="SUZ94531.1"/>
    </source>
</evidence>
<dbReference type="Gene3D" id="3.40.50.300">
    <property type="entry name" value="P-loop containing nucleotide triphosphate hydrolases"/>
    <property type="match status" value="2"/>
</dbReference>
<feature type="coiled-coil region" evidence="6">
    <location>
        <begin position="195"/>
        <end position="263"/>
    </location>
</feature>
<dbReference type="PIRSF" id="PIRSF005719">
    <property type="entry name" value="SMC"/>
    <property type="match status" value="1"/>
</dbReference>
<name>A0A381RTR7_9ZZZZ</name>
<dbReference type="SMART" id="SM00968">
    <property type="entry name" value="SMC_hinge"/>
    <property type="match status" value="1"/>
</dbReference>
<evidence type="ECO:0000256" key="1">
    <source>
        <dbReference type="ARBA" id="ARBA00022490"/>
    </source>
</evidence>
<keyword evidence="5" id="KW-0238">DNA-binding</keyword>
<dbReference type="Gene3D" id="1.20.5.340">
    <property type="match status" value="1"/>
</dbReference>
<feature type="compositionally biased region" description="Acidic residues" evidence="7">
    <location>
        <begin position="1310"/>
        <end position="1323"/>
    </location>
</feature>
<gene>
    <name evidence="9" type="ORF">METZ01_LOCUS47385</name>
</gene>
<dbReference type="InterPro" id="IPR036277">
    <property type="entry name" value="SMC_hinge_sf"/>
</dbReference>
<evidence type="ECO:0000256" key="7">
    <source>
        <dbReference type="SAM" id="MobiDB-lite"/>
    </source>
</evidence>
<feature type="region of interest" description="Disordered" evidence="7">
    <location>
        <begin position="689"/>
        <end position="710"/>
    </location>
</feature>
<evidence type="ECO:0000259" key="8">
    <source>
        <dbReference type="SMART" id="SM00968"/>
    </source>
</evidence>
<feature type="coiled-coil region" evidence="6">
    <location>
        <begin position="761"/>
        <end position="856"/>
    </location>
</feature>
<feature type="region of interest" description="Disordered" evidence="7">
    <location>
        <begin position="361"/>
        <end position="413"/>
    </location>
</feature>
<dbReference type="EMBL" id="UINC01002243">
    <property type="protein sequence ID" value="SUZ94531.1"/>
    <property type="molecule type" value="Genomic_DNA"/>
</dbReference>
<dbReference type="SUPFAM" id="SSF75553">
    <property type="entry name" value="Smc hinge domain"/>
    <property type="match status" value="1"/>
</dbReference>
<feature type="domain" description="SMC hinge" evidence="8">
    <location>
        <begin position="553"/>
        <end position="672"/>
    </location>
</feature>
<feature type="region of interest" description="Disordered" evidence="7">
    <location>
        <begin position="1217"/>
        <end position="1323"/>
    </location>
</feature>
<sequence>MERLAMLLGGLFLDDEGEGMHLVRIELENFKSFGGEITIPLEEGFTAITGPNGSGKSNCGDAIQFVLGPKSTRSLRAANVTELIFNGGKRGRAAKHMYATLVFSNTSEVGGRRRLRADADEVSFTRSVRLNRRGDPISSFKINDKTCSATEMRRILAEAGLRGDGYNIVQQGDVTNLATMTPHKRRGVLEQVAGVTAYDDEIRKANTQRKHVENNIETIDIFEADQKKRLKELEKEREQALKFKQLKNEMNLARLTLEQSRHRNRQEDVTLLTDERSRYGERYSELTSELKEDSVRLDEFDIELVQVAKDLDSVLAGDARRIIDQIRQHEIETETAGDRIGDHNRVIERANKEVEVFELEGDGAEKARTEAEDNLSKSKQAVEDSKAALKKAAADEKDARKAIQSGDKHGRDLNRALGKATDAEQAARDSYARAQLEYDRSDQRAQIASEKLADIEQAYEAAELERDDQELLGEDLEDANPETDRDSLARELTSLQKQEKNLVEDRDRAETKLRNTERGLAKARARQETRSSRPGSALTIAALSKLRESGDIHGILGTLGELASPKDPAHEEALSFAFGGGLRSIIVSSDHVASKCIEWLRKNGGGRATFLPLNKLAVSRPQGRTLLVARNPGVVGFVHDLLDFDPSIETAVRYAGRNTLVVESMSVARNNMGGVRMVTLDGSVIESSGAMTGGSSSKRDRPGFDGSGAGSSAIERLERAAQEADLLFSTVDSALRELRANQQSLRDRILGLDGDDHSVRLRNWKADLERTQKLVDELTAKIKAATKEFESCESDKRKLAAECEAARSDFEQASEARTCAAEALQNHTPDHLSEILREAENTRTQAERTRVMSEAAIITGKQQLDLLGGRVKELGRQIGIQQTSISQAEKAIEDLKALVETSESQLVELRGQASQFDEEQKLLNNRRDEIVEERASLRAHLDSLSQEQQTISSRMDELSIQIKQKREAVDEIAAELAAAGTPIPTADAPLPTIAEAERSVQGLERRLGTLGDVNMLAIDQYDTAAGRIADLIEDGKLLRERRDQLATIADQLEDERKTRLLTVFEHVNNNFSRVYEILQPTGKGSLRLENKGNPFEGGLEMACVPPGKSQNTRRAGLSGGEKSMAALAMIFAIQDYEPSPFYYFDEVDQNLDPFNSERIAALCRMRSQMAQFIMVTLRKVSLTLADHHIGITHAGDGRSQRITDFDRATALEMSEEIEAEERARAAAEAEREAMPKLPSSEDMPRTPEPLSTPKSIGGLAERAGVEVSEGDVPAPESEQGDLQSLRERTEDITEDIGERDEAELAPPAEQGEDEATEIELEEA</sequence>
<feature type="compositionally biased region" description="Basic and acidic residues" evidence="7">
    <location>
        <begin position="363"/>
        <end position="413"/>
    </location>
</feature>
<keyword evidence="3" id="KW-0067">ATP-binding</keyword>
<dbReference type="Pfam" id="PF02463">
    <property type="entry name" value="SMC_N"/>
    <property type="match status" value="1"/>
</dbReference>
<dbReference type="GO" id="GO:0005524">
    <property type="term" value="F:ATP binding"/>
    <property type="evidence" value="ECO:0007669"/>
    <property type="project" value="UniProtKB-KW"/>
</dbReference>
<feature type="coiled-coil region" evidence="6">
    <location>
        <begin position="885"/>
        <end position="975"/>
    </location>
</feature>
<dbReference type="InterPro" id="IPR011890">
    <property type="entry name" value="SMC_prok"/>
</dbReference>
<dbReference type="GO" id="GO:0007062">
    <property type="term" value="P:sister chromatid cohesion"/>
    <property type="evidence" value="ECO:0007669"/>
    <property type="project" value="InterPro"/>
</dbReference>
<evidence type="ECO:0000256" key="2">
    <source>
        <dbReference type="ARBA" id="ARBA00022741"/>
    </source>
</evidence>
<proteinExistence type="predicted"/>
<feature type="compositionally biased region" description="Acidic residues" evidence="7">
    <location>
        <begin position="1292"/>
        <end position="1303"/>
    </location>
</feature>
<accession>A0A381RTR7</accession>
<evidence type="ECO:0000256" key="4">
    <source>
        <dbReference type="ARBA" id="ARBA00023054"/>
    </source>
</evidence>
<dbReference type="InterPro" id="IPR024704">
    <property type="entry name" value="SMC"/>
</dbReference>
<dbReference type="GO" id="GO:0030261">
    <property type="term" value="P:chromosome condensation"/>
    <property type="evidence" value="ECO:0007669"/>
    <property type="project" value="InterPro"/>
</dbReference>
<organism evidence="9">
    <name type="scientific">marine metagenome</name>
    <dbReference type="NCBI Taxonomy" id="408172"/>
    <lineage>
        <taxon>unclassified sequences</taxon>
        <taxon>metagenomes</taxon>
        <taxon>ecological metagenomes</taxon>
    </lineage>
</organism>
<dbReference type="SUPFAM" id="SSF52540">
    <property type="entry name" value="P-loop containing nucleoside triphosphate hydrolases"/>
    <property type="match status" value="1"/>
</dbReference>
<keyword evidence="4 6" id="KW-0175">Coiled coil</keyword>